<dbReference type="Pfam" id="PF03004">
    <property type="entry name" value="Transposase_24"/>
    <property type="match status" value="1"/>
</dbReference>
<feature type="region of interest" description="Disordered" evidence="1">
    <location>
        <begin position="142"/>
        <end position="357"/>
    </location>
</feature>
<feature type="region of interest" description="Disordered" evidence="1">
    <location>
        <begin position="371"/>
        <end position="394"/>
    </location>
</feature>
<evidence type="ECO:0000313" key="2">
    <source>
        <dbReference type="EMBL" id="KAK4371073.1"/>
    </source>
</evidence>
<sequence>MVRGGGRGRGRPRKAPLTSFGSSAGARLVVDTPIQSHAAAEVTPIQTEEPSVEDVGPSERRPYVSRKLNMSSIPSKVPKSNLVADPVTEKTNGTVGTPVAETTVAALSSGTVNPSVKGKEAQDVNPPEEPWFNLFKKNRVAANGNMPRGKGRKHSWAGRGGIANKGGKSSQQLENISQTDIPEASTPSSQGDMPRGRSCKRSWAGQGGIADKGGKSSQQLQIISQKDIPEPPPLSSQGNVPWGQGRKRSWADRGGITSKGGRSSQNLQNISEADIPELPPASSQGNTPRGKGRKHSWADRGGIAIRGGKSSQQVQNISEADIPEPPPASSQGNIPKGRKRSWADQGGIANRGGKNSQQVQNIIQTVITELSPPSSQGVDSYQCAVSSHGSGFQHSQDVEYQQMPRTSHADKDVSSQQPTLAYQETTGPQKRQHIAREIIPLRVNGDTFFPHDAVRDVAVAFKKSFVGSWYSWSKVPEHVRDQWFNDFEKKYSFHDADKHLIRKTFDRVGSERLSDTLSKAKKEFAKTRKIPKWISQSHWDGLMQYWNSDDFQRISAINSKNRTSCNNGEGPSLHTGGSVPFAEYRRRHKELTGQELRNEELFLKTHKNKDKEWIDEKSQRVWDMFTKSIKKNVEGTSTQRDENGSEVEVAVDSEDEKTEEANEDSIVNLLQTVPDKQLLNTWIDAVGRPKKGKIYGLGLETGYRGGSLHVNSASSTAPTPTVTPQQIVETPEFEQILNRVLDQRMADMQASLHASIRTVMQEEIEVAVRAVMSRMLGFPAPRSNGSGSCSGLP</sequence>
<reference evidence="2" key="1">
    <citation type="submission" date="2023-12" db="EMBL/GenBank/DDBJ databases">
        <title>Genome assembly of Anisodus tanguticus.</title>
        <authorList>
            <person name="Wang Y.-J."/>
        </authorList>
    </citation>
    <scope>NUCLEOTIDE SEQUENCE</scope>
    <source>
        <strain evidence="2">KB-2021</strain>
        <tissue evidence="2">Leaf</tissue>
    </source>
</reference>
<protein>
    <recommendedName>
        <fullName evidence="4">Transposase, Ptta/En/Spm, plant</fullName>
    </recommendedName>
</protein>
<dbReference type="Proteomes" id="UP001291623">
    <property type="component" value="Unassembled WGS sequence"/>
</dbReference>
<name>A0AAE1SKI6_9SOLA</name>
<evidence type="ECO:0000256" key="1">
    <source>
        <dbReference type="SAM" id="MobiDB-lite"/>
    </source>
</evidence>
<dbReference type="InterPro" id="IPR004252">
    <property type="entry name" value="Probable_transposase_24"/>
</dbReference>
<feature type="region of interest" description="Disordered" evidence="1">
    <location>
        <begin position="633"/>
        <end position="661"/>
    </location>
</feature>
<feature type="compositionally biased region" description="Acidic residues" evidence="1">
    <location>
        <begin position="649"/>
        <end position="661"/>
    </location>
</feature>
<feature type="compositionally biased region" description="Polar residues" evidence="1">
    <location>
        <begin position="167"/>
        <end position="191"/>
    </location>
</feature>
<evidence type="ECO:0008006" key="4">
    <source>
        <dbReference type="Google" id="ProtNLM"/>
    </source>
</evidence>
<comment type="caution">
    <text evidence="2">The sequence shown here is derived from an EMBL/GenBank/DDBJ whole genome shotgun (WGS) entry which is preliminary data.</text>
</comment>
<organism evidence="2 3">
    <name type="scientific">Anisodus tanguticus</name>
    <dbReference type="NCBI Taxonomy" id="243964"/>
    <lineage>
        <taxon>Eukaryota</taxon>
        <taxon>Viridiplantae</taxon>
        <taxon>Streptophyta</taxon>
        <taxon>Embryophyta</taxon>
        <taxon>Tracheophyta</taxon>
        <taxon>Spermatophyta</taxon>
        <taxon>Magnoliopsida</taxon>
        <taxon>eudicotyledons</taxon>
        <taxon>Gunneridae</taxon>
        <taxon>Pentapetalae</taxon>
        <taxon>asterids</taxon>
        <taxon>lamiids</taxon>
        <taxon>Solanales</taxon>
        <taxon>Solanaceae</taxon>
        <taxon>Solanoideae</taxon>
        <taxon>Hyoscyameae</taxon>
        <taxon>Anisodus</taxon>
    </lineage>
</organism>
<feature type="compositionally biased region" description="Basic residues" evidence="1">
    <location>
        <begin position="1"/>
        <end position="14"/>
    </location>
</feature>
<feature type="compositionally biased region" description="Low complexity" evidence="1">
    <location>
        <begin position="216"/>
        <end position="225"/>
    </location>
</feature>
<accession>A0AAE1SKI6</accession>
<evidence type="ECO:0000313" key="3">
    <source>
        <dbReference type="Proteomes" id="UP001291623"/>
    </source>
</evidence>
<gene>
    <name evidence="2" type="ORF">RND71_010548</name>
</gene>
<feature type="compositionally biased region" description="Polar residues" evidence="1">
    <location>
        <begin position="260"/>
        <end position="271"/>
    </location>
</feature>
<feature type="region of interest" description="Disordered" evidence="1">
    <location>
        <begin position="111"/>
        <end position="130"/>
    </location>
</feature>
<proteinExistence type="predicted"/>
<dbReference type="EMBL" id="JAVYJV010000005">
    <property type="protein sequence ID" value="KAK4371073.1"/>
    <property type="molecule type" value="Genomic_DNA"/>
</dbReference>
<keyword evidence="3" id="KW-1185">Reference proteome</keyword>
<feature type="compositionally biased region" description="Polar residues" evidence="1">
    <location>
        <begin position="309"/>
        <end position="318"/>
    </location>
</feature>
<dbReference type="AlphaFoldDB" id="A0AAE1SKI6"/>
<feature type="region of interest" description="Disordered" evidence="1">
    <location>
        <begin position="1"/>
        <end position="67"/>
    </location>
</feature>